<dbReference type="OMA" id="YFIYVNI"/>
<dbReference type="AlphaFoldDB" id="A0A087SYR7"/>
<dbReference type="EMBL" id="KK112571">
    <property type="protein sequence ID" value="KFM58006.1"/>
    <property type="molecule type" value="Genomic_DNA"/>
</dbReference>
<evidence type="ECO:0000313" key="2">
    <source>
        <dbReference type="EMBL" id="KFM58006.1"/>
    </source>
</evidence>
<evidence type="ECO:0000256" key="1">
    <source>
        <dbReference type="SAM" id="MobiDB-lite"/>
    </source>
</evidence>
<name>A0A087SYR7_STEMI</name>
<feature type="region of interest" description="Disordered" evidence="1">
    <location>
        <begin position="42"/>
        <end position="76"/>
    </location>
</feature>
<proteinExistence type="predicted"/>
<sequence>MLRALPSSYSHIGDLIDVLPEKDRTVDYLKSKIKSKLLEENNDHEDCAPAEKSSAFKIERSKSAPQGNGCYNCGKP</sequence>
<gene>
    <name evidence="2" type="ORF">X975_11210</name>
</gene>
<evidence type="ECO:0000313" key="3">
    <source>
        <dbReference type="Proteomes" id="UP000054359"/>
    </source>
</evidence>
<protein>
    <submittedName>
        <fullName evidence="2">Uncharacterized protein</fullName>
    </submittedName>
</protein>
<accession>A0A087SYR7</accession>
<reference evidence="2 3" key="1">
    <citation type="submission" date="2013-11" db="EMBL/GenBank/DDBJ databases">
        <title>Genome sequencing of Stegodyphus mimosarum.</title>
        <authorList>
            <person name="Bechsgaard J."/>
        </authorList>
    </citation>
    <scope>NUCLEOTIDE SEQUENCE [LARGE SCALE GENOMIC DNA]</scope>
</reference>
<dbReference type="OrthoDB" id="6429135at2759"/>
<organism evidence="2 3">
    <name type="scientific">Stegodyphus mimosarum</name>
    <name type="common">African social velvet spider</name>
    <dbReference type="NCBI Taxonomy" id="407821"/>
    <lineage>
        <taxon>Eukaryota</taxon>
        <taxon>Metazoa</taxon>
        <taxon>Ecdysozoa</taxon>
        <taxon>Arthropoda</taxon>
        <taxon>Chelicerata</taxon>
        <taxon>Arachnida</taxon>
        <taxon>Araneae</taxon>
        <taxon>Araneomorphae</taxon>
        <taxon>Entelegynae</taxon>
        <taxon>Eresoidea</taxon>
        <taxon>Eresidae</taxon>
        <taxon>Stegodyphus</taxon>
    </lineage>
</organism>
<keyword evidence="3" id="KW-1185">Reference proteome</keyword>
<feature type="non-terminal residue" evidence="2">
    <location>
        <position position="76"/>
    </location>
</feature>
<dbReference type="Proteomes" id="UP000054359">
    <property type="component" value="Unassembled WGS sequence"/>
</dbReference>